<feature type="region of interest" description="Disordered" evidence="1">
    <location>
        <begin position="146"/>
        <end position="184"/>
    </location>
</feature>
<feature type="region of interest" description="Disordered" evidence="1">
    <location>
        <begin position="1"/>
        <end position="86"/>
    </location>
</feature>
<keyword evidence="3" id="KW-1185">Reference proteome</keyword>
<feature type="compositionally biased region" description="Low complexity" evidence="1">
    <location>
        <begin position="74"/>
        <end position="85"/>
    </location>
</feature>
<name>A0AAF0DVX0_9BASI</name>
<dbReference type="AlphaFoldDB" id="A0AAF0DVX0"/>
<sequence>MIPVEESEDRGRPISPLQNREATRRNPEVRDPIGTPATTRVDAYRHAPLAPDSAQRLSPIPRYMPDPARKRPLAARAAADEPGAPSLIQRRAETAAKVPRLALEQAADTAAPRTYAFETRSAPAHQPVFGPEARLPSPSHLFRTRERDAGRMPPHAASDLDSPHRSSPTQVSAYDAGGPTPSAPRFALPQMAMPSPAFHSSHFGASRPRAERGPHDADAEAVSSRLAANRVQFLSLFSDFFDSLTDSRTLKATLEHQIRASNTLLQTLQRSDKVFEEATDARVRQESQLWEARFARLESRLDRIEARLADLVQHTPPPPEQQGPETSRT</sequence>
<dbReference type="EMBL" id="CP119954">
    <property type="protein sequence ID" value="WFC96756.1"/>
    <property type="molecule type" value="Genomic_DNA"/>
</dbReference>
<evidence type="ECO:0000256" key="1">
    <source>
        <dbReference type="SAM" id="MobiDB-lite"/>
    </source>
</evidence>
<reference evidence="2" key="1">
    <citation type="submission" date="2023-03" db="EMBL/GenBank/DDBJ databases">
        <title>Mating type loci evolution in Malassezia.</title>
        <authorList>
            <person name="Coelho M.A."/>
        </authorList>
    </citation>
    <scope>NUCLEOTIDE SEQUENCE</scope>
    <source>
        <strain evidence="2">CBS 14135</strain>
    </source>
</reference>
<evidence type="ECO:0000313" key="3">
    <source>
        <dbReference type="Proteomes" id="UP001216638"/>
    </source>
</evidence>
<evidence type="ECO:0000313" key="2">
    <source>
        <dbReference type="EMBL" id="WFC96756.1"/>
    </source>
</evidence>
<feature type="region of interest" description="Disordered" evidence="1">
    <location>
        <begin position="308"/>
        <end position="329"/>
    </location>
</feature>
<protein>
    <submittedName>
        <fullName evidence="2">Uncharacterized protein</fullName>
    </submittedName>
</protein>
<gene>
    <name evidence="2" type="ORF">MBRA1_003418</name>
</gene>
<accession>A0AAF0DVX0</accession>
<proteinExistence type="predicted"/>
<dbReference type="Proteomes" id="UP001216638">
    <property type="component" value="Chromosome 4"/>
</dbReference>
<organism evidence="2 3">
    <name type="scientific">Malassezia brasiliensis</name>
    <dbReference type="NCBI Taxonomy" id="1821822"/>
    <lineage>
        <taxon>Eukaryota</taxon>
        <taxon>Fungi</taxon>
        <taxon>Dikarya</taxon>
        <taxon>Basidiomycota</taxon>
        <taxon>Ustilaginomycotina</taxon>
        <taxon>Malasseziomycetes</taxon>
        <taxon>Malasseziales</taxon>
        <taxon>Malasseziaceae</taxon>
        <taxon>Malassezia</taxon>
    </lineage>
</organism>
<feature type="compositionally biased region" description="Basic and acidic residues" evidence="1">
    <location>
        <begin position="21"/>
        <end position="31"/>
    </location>
</feature>